<organism evidence="3 4">
    <name type="scientific">Cohnella suwonensis</name>
    <dbReference type="NCBI Taxonomy" id="696072"/>
    <lineage>
        <taxon>Bacteria</taxon>
        <taxon>Bacillati</taxon>
        <taxon>Bacillota</taxon>
        <taxon>Bacilli</taxon>
        <taxon>Bacillales</taxon>
        <taxon>Paenibacillaceae</taxon>
        <taxon>Cohnella</taxon>
    </lineage>
</organism>
<dbReference type="PANTHER" id="PTHR43649:SF12">
    <property type="entry name" value="DIACETYLCHITOBIOSE BINDING PROTEIN DASA"/>
    <property type="match status" value="1"/>
</dbReference>
<dbReference type="InterPro" id="IPR006059">
    <property type="entry name" value="SBP"/>
</dbReference>
<dbReference type="Gene3D" id="3.40.190.10">
    <property type="entry name" value="Periplasmic binding protein-like II"/>
    <property type="match status" value="2"/>
</dbReference>
<evidence type="ECO:0000259" key="2">
    <source>
        <dbReference type="Pfam" id="PF12010"/>
    </source>
</evidence>
<keyword evidence="4" id="KW-1185">Reference proteome</keyword>
<sequence>MKKSNMLNRITVAIVLTAILLAGCTSNSDSGNTAKPTDTGNAKSDAKVVTVKYVVPGSDQPGMKAAIDAVNKKLLADGLSIQLDVQHIGWDAWNSKTNIMLSTGEEFDLMHVMENSSAPTGAYVARGAALPLDDLIMNNAPDLMNKFPQSVWDAAKVNGKIYTIPAMWRDSTQMGGEAGYITVRQDLLDKLNLPIPKTVDELINTGVEIKKLLGNDTFAWDHALDRTPVWLHRTYDTWPFYADFTTGIVYVDERGNVKSWIETPEFKQDSLVYRKLYQAGLIHPDVLSLPNDAKAKLVNQGKFVYGLGTIDLIAYPGIKKNVPDVNLSTFQLSPEKVNYTFMPLMNSNIIPSTSKHPEAAIKFLDWLYKDQANHDLFLYGIEGQDYNNLPNGRIDYPENSNSEGNYAFDFWQIGYYKWQKFQKDELDESVKRQTTTDPNAQNSIVAGFTFNPETVKTEYANVVAEMASIYPIKIGVVDFDKNYPTALKKLKDAGLDKVVAEYNKQFQEFLKNKKG</sequence>
<dbReference type="InterPro" id="IPR022627">
    <property type="entry name" value="DUF3502"/>
</dbReference>
<accession>A0ABW0LNP1</accession>
<keyword evidence="1" id="KW-0732">Signal</keyword>
<feature type="chain" id="PRO_5047461217" evidence="1">
    <location>
        <begin position="29"/>
        <end position="515"/>
    </location>
</feature>
<evidence type="ECO:0000313" key="4">
    <source>
        <dbReference type="Proteomes" id="UP001596105"/>
    </source>
</evidence>
<dbReference type="InterPro" id="IPR050490">
    <property type="entry name" value="Bact_solute-bd_prot1"/>
</dbReference>
<dbReference type="Pfam" id="PF01547">
    <property type="entry name" value="SBP_bac_1"/>
    <property type="match status" value="1"/>
</dbReference>
<dbReference type="SUPFAM" id="SSF53850">
    <property type="entry name" value="Periplasmic binding protein-like II"/>
    <property type="match status" value="1"/>
</dbReference>
<dbReference type="RefSeq" id="WP_209749246.1">
    <property type="nucleotide sequence ID" value="NZ_JBHSMH010000003.1"/>
</dbReference>
<dbReference type="PANTHER" id="PTHR43649">
    <property type="entry name" value="ARABINOSE-BINDING PROTEIN-RELATED"/>
    <property type="match status" value="1"/>
</dbReference>
<feature type="domain" description="DUF3502" evidence="2">
    <location>
        <begin position="445"/>
        <end position="511"/>
    </location>
</feature>
<protein>
    <submittedName>
        <fullName evidence="3">Extracellular solute-binding protein</fullName>
    </submittedName>
</protein>
<gene>
    <name evidence="3" type="ORF">ACFPPD_01275</name>
</gene>
<evidence type="ECO:0000313" key="3">
    <source>
        <dbReference type="EMBL" id="MFC5467329.1"/>
    </source>
</evidence>
<evidence type="ECO:0000256" key="1">
    <source>
        <dbReference type="SAM" id="SignalP"/>
    </source>
</evidence>
<proteinExistence type="predicted"/>
<dbReference type="EMBL" id="JBHSMH010000003">
    <property type="protein sequence ID" value="MFC5467329.1"/>
    <property type="molecule type" value="Genomic_DNA"/>
</dbReference>
<dbReference type="Proteomes" id="UP001596105">
    <property type="component" value="Unassembled WGS sequence"/>
</dbReference>
<feature type="signal peptide" evidence="1">
    <location>
        <begin position="1"/>
        <end position="28"/>
    </location>
</feature>
<reference evidence="4" key="1">
    <citation type="journal article" date="2019" name="Int. J. Syst. Evol. Microbiol.">
        <title>The Global Catalogue of Microorganisms (GCM) 10K type strain sequencing project: providing services to taxonomists for standard genome sequencing and annotation.</title>
        <authorList>
            <consortium name="The Broad Institute Genomics Platform"/>
            <consortium name="The Broad Institute Genome Sequencing Center for Infectious Disease"/>
            <person name="Wu L."/>
            <person name="Ma J."/>
        </authorList>
    </citation>
    <scope>NUCLEOTIDE SEQUENCE [LARGE SCALE GENOMIC DNA]</scope>
    <source>
        <strain evidence="4">CCUG 57113</strain>
    </source>
</reference>
<name>A0ABW0LNP1_9BACL</name>
<comment type="caution">
    <text evidence="3">The sequence shown here is derived from an EMBL/GenBank/DDBJ whole genome shotgun (WGS) entry which is preliminary data.</text>
</comment>
<dbReference type="PROSITE" id="PS51257">
    <property type="entry name" value="PROKAR_LIPOPROTEIN"/>
    <property type="match status" value="1"/>
</dbReference>
<dbReference type="Pfam" id="PF12010">
    <property type="entry name" value="DUF3502"/>
    <property type="match status" value="1"/>
</dbReference>